<evidence type="ECO:0000313" key="2">
    <source>
        <dbReference type="Proteomes" id="UP001499895"/>
    </source>
</evidence>
<organism evidence="1 2">
    <name type="scientific">Streptomyces stramineus</name>
    <dbReference type="NCBI Taxonomy" id="173861"/>
    <lineage>
        <taxon>Bacteria</taxon>
        <taxon>Bacillati</taxon>
        <taxon>Actinomycetota</taxon>
        <taxon>Actinomycetes</taxon>
        <taxon>Kitasatosporales</taxon>
        <taxon>Streptomycetaceae</taxon>
        <taxon>Streptomyces</taxon>
    </lineage>
</organism>
<dbReference type="EMBL" id="BAAAHB010000056">
    <property type="protein sequence ID" value="GAA0477609.1"/>
    <property type="molecule type" value="Genomic_DNA"/>
</dbReference>
<accession>A0ABP3KE77</accession>
<reference evidence="2" key="1">
    <citation type="journal article" date="2019" name="Int. J. Syst. Evol. Microbiol.">
        <title>The Global Catalogue of Microorganisms (GCM) 10K type strain sequencing project: providing services to taxonomists for standard genome sequencing and annotation.</title>
        <authorList>
            <consortium name="The Broad Institute Genomics Platform"/>
            <consortium name="The Broad Institute Genome Sequencing Center for Infectious Disease"/>
            <person name="Wu L."/>
            <person name="Ma J."/>
        </authorList>
    </citation>
    <scope>NUCLEOTIDE SEQUENCE [LARGE SCALE GENOMIC DNA]</scope>
    <source>
        <strain evidence="2">JCM 10649</strain>
    </source>
</reference>
<dbReference type="RefSeq" id="WP_344093529.1">
    <property type="nucleotide sequence ID" value="NZ_BAAAHB010000056.1"/>
</dbReference>
<protein>
    <submittedName>
        <fullName evidence="1">Uncharacterized protein</fullName>
    </submittedName>
</protein>
<gene>
    <name evidence="1" type="ORF">GCM10009544_44450</name>
</gene>
<comment type="caution">
    <text evidence="1">The sequence shown here is derived from an EMBL/GenBank/DDBJ whole genome shotgun (WGS) entry which is preliminary data.</text>
</comment>
<proteinExistence type="predicted"/>
<sequence>MKPISAFPQLPTPFGPGCVVFLPPRSGWGLRRAALRVAAFGLAAGTCLGVMAAGHDAPTAAGVTLAASVAAVRLTRGHRTPPADAARQTH</sequence>
<evidence type="ECO:0000313" key="1">
    <source>
        <dbReference type="EMBL" id="GAA0477609.1"/>
    </source>
</evidence>
<keyword evidence="2" id="KW-1185">Reference proteome</keyword>
<name>A0ABP3KE77_9ACTN</name>
<dbReference type="Proteomes" id="UP001499895">
    <property type="component" value="Unassembled WGS sequence"/>
</dbReference>